<keyword evidence="3 4" id="KW-1015">Disulfide bond</keyword>
<name>A0A9Q1H0Y8_HOLLE</name>
<keyword evidence="2" id="KW-0677">Repeat</keyword>
<evidence type="ECO:0000313" key="7">
    <source>
        <dbReference type="EMBL" id="KAJ8028096.1"/>
    </source>
</evidence>
<gene>
    <name evidence="7" type="ORF">HOLleu_30234</name>
</gene>
<protein>
    <submittedName>
        <fullName evidence="7">Sushi repeat-containing protein SRPX2</fullName>
    </submittedName>
</protein>
<feature type="disulfide bond" evidence="4">
    <location>
        <begin position="413"/>
        <end position="440"/>
    </location>
</feature>
<sequence>MDILLAEDRPPEPVSHQKNGMVVHLFVEGTRTCQSSEEWSGSAPICQDITPPHITCPQSFVVYADAGYNSTLVSWIPPNSTDNTGLPVTIEQLSGPTSRSVLEAGPYAVQYNASDEARNKASCHFSIVVNQIKCPYLIGTKIQRVDCPLGHIYGAECNISCAPGYFVNGSDTMACKRYGTPPTGNWDVDRPSCGRYSLIGSSSRHCLSRQGDSVGYWDGEEVMCEAFPCPSPYLPPHGLFRNGSSSACSLRRNVPQGTVCIYQCEEGFFRVGTDTLSCGVNGRWSDDFPVCERAGFLVIGEFITTCDRKAVAIPRYGYRSDCYTSSMPYGSICTLGCYPGYMPDTPSKVTCVVDVNGENVGKWQGNIITECHPISCVPYDPPDHGFIKSCNHEDIPTNTTKLQPYQSVCVAACDYGYTPFGSISRSCIDSGLWDGNPLECKEGRKDYKEKAGSPS</sequence>
<organism evidence="7 8">
    <name type="scientific">Holothuria leucospilota</name>
    <name type="common">Black long sea cucumber</name>
    <name type="synonym">Mertensiothuria leucospilota</name>
    <dbReference type="NCBI Taxonomy" id="206669"/>
    <lineage>
        <taxon>Eukaryota</taxon>
        <taxon>Metazoa</taxon>
        <taxon>Echinodermata</taxon>
        <taxon>Eleutherozoa</taxon>
        <taxon>Echinozoa</taxon>
        <taxon>Holothuroidea</taxon>
        <taxon>Aspidochirotacea</taxon>
        <taxon>Aspidochirotida</taxon>
        <taxon>Holothuriidae</taxon>
        <taxon>Holothuria</taxon>
    </lineage>
</organism>
<evidence type="ECO:0000256" key="2">
    <source>
        <dbReference type="ARBA" id="ARBA00022737"/>
    </source>
</evidence>
<dbReference type="PANTHER" id="PTHR45656">
    <property type="entry name" value="PROTEIN CBR-CLEC-78"/>
    <property type="match status" value="1"/>
</dbReference>
<comment type="caution">
    <text evidence="4">Lacks conserved residue(s) required for the propagation of feature annotation.</text>
</comment>
<feature type="domain" description="Sushi" evidence="6">
    <location>
        <begin position="388"/>
        <end position="442"/>
    </location>
</feature>
<keyword evidence="4" id="KW-0768">Sushi</keyword>
<keyword evidence="8" id="KW-1185">Reference proteome</keyword>
<feature type="domain" description="Sushi" evidence="6">
    <location>
        <begin position="132"/>
        <end position="195"/>
    </location>
</feature>
<evidence type="ECO:0000256" key="3">
    <source>
        <dbReference type="ARBA" id="ARBA00023157"/>
    </source>
</evidence>
<dbReference type="Gene3D" id="2.10.70.10">
    <property type="entry name" value="Complement Module, domain 1"/>
    <property type="match status" value="4"/>
</dbReference>
<dbReference type="Proteomes" id="UP001152320">
    <property type="component" value="Chromosome 15"/>
</dbReference>
<dbReference type="Pfam" id="PF02494">
    <property type="entry name" value="HYR"/>
    <property type="match status" value="1"/>
</dbReference>
<keyword evidence="1" id="KW-0732">Signal</keyword>
<dbReference type="EMBL" id="JAIZAY010000015">
    <property type="protein sequence ID" value="KAJ8028096.1"/>
    <property type="molecule type" value="Genomic_DNA"/>
</dbReference>
<evidence type="ECO:0000313" key="8">
    <source>
        <dbReference type="Proteomes" id="UP001152320"/>
    </source>
</evidence>
<evidence type="ECO:0000256" key="1">
    <source>
        <dbReference type="ARBA" id="ARBA00022729"/>
    </source>
</evidence>
<dbReference type="SMART" id="SM00032">
    <property type="entry name" value="CCP"/>
    <property type="match status" value="4"/>
</dbReference>
<feature type="disulfide bond" evidence="4">
    <location>
        <begin position="264"/>
        <end position="291"/>
    </location>
</feature>
<dbReference type="InterPro" id="IPR003410">
    <property type="entry name" value="HYR_dom"/>
</dbReference>
<dbReference type="InterPro" id="IPR051277">
    <property type="entry name" value="SEZ6_CSMD_C4BPB_Regulators"/>
</dbReference>
<evidence type="ECO:0000259" key="5">
    <source>
        <dbReference type="PROSITE" id="PS50825"/>
    </source>
</evidence>
<evidence type="ECO:0000256" key="4">
    <source>
        <dbReference type="PROSITE-ProRule" id="PRU00302"/>
    </source>
</evidence>
<dbReference type="InterPro" id="IPR035976">
    <property type="entry name" value="Sushi/SCR/CCP_sf"/>
</dbReference>
<dbReference type="PANTHER" id="PTHR45656:SF4">
    <property type="entry name" value="PROTEIN CBR-CLEC-78"/>
    <property type="match status" value="1"/>
</dbReference>
<evidence type="ECO:0000259" key="6">
    <source>
        <dbReference type="PROSITE" id="PS50923"/>
    </source>
</evidence>
<dbReference type="AlphaFoldDB" id="A0A9Q1H0Y8"/>
<dbReference type="SUPFAM" id="SSF57535">
    <property type="entry name" value="Complement control module/SCR domain"/>
    <property type="match status" value="4"/>
</dbReference>
<dbReference type="PROSITE" id="PS50923">
    <property type="entry name" value="SUSHI"/>
    <property type="match status" value="4"/>
</dbReference>
<dbReference type="PROSITE" id="PS50825">
    <property type="entry name" value="HYR"/>
    <property type="match status" value="1"/>
</dbReference>
<dbReference type="CDD" id="cd00033">
    <property type="entry name" value="CCP"/>
    <property type="match status" value="2"/>
</dbReference>
<proteinExistence type="predicted"/>
<comment type="caution">
    <text evidence="7">The sequence shown here is derived from an EMBL/GenBank/DDBJ whole genome shotgun (WGS) entry which is preliminary data.</text>
</comment>
<dbReference type="OrthoDB" id="6136178at2759"/>
<reference evidence="7" key="1">
    <citation type="submission" date="2021-10" db="EMBL/GenBank/DDBJ databases">
        <title>Tropical sea cucumber genome reveals ecological adaptation and Cuvierian tubules defense mechanism.</title>
        <authorList>
            <person name="Chen T."/>
        </authorList>
    </citation>
    <scope>NUCLEOTIDE SEQUENCE</scope>
    <source>
        <strain evidence="7">Nanhai2018</strain>
        <tissue evidence="7">Muscle</tissue>
    </source>
</reference>
<feature type="domain" description="Sushi" evidence="6">
    <location>
        <begin position="304"/>
        <end position="373"/>
    </location>
</feature>
<feature type="domain" description="Sushi" evidence="6">
    <location>
        <begin position="227"/>
        <end position="293"/>
    </location>
</feature>
<feature type="domain" description="HYR" evidence="5">
    <location>
        <begin position="47"/>
        <end position="131"/>
    </location>
</feature>
<accession>A0A9Q1H0Y8</accession>
<dbReference type="Pfam" id="PF00084">
    <property type="entry name" value="Sushi"/>
    <property type="match status" value="3"/>
</dbReference>
<dbReference type="InterPro" id="IPR000436">
    <property type="entry name" value="Sushi_SCR_CCP_dom"/>
</dbReference>